<protein>
    <recommendedName>
        <fullName evidence="10">Core Histone H2A/H2B/H3 domain-containing protein</fullName>
    </recommendedName>
</protein>
<dbReference type="FunFam" id="1.10.20.10:FF:000062">
    <property type="entry name" value="Nuclear transcription factor Y subunit C"/>
    <property type="match status" value="1"/>
</dbReference>
<name>A0A6N2L5I3_SALVM</name>
<comment type="subunit">
    <text evidence="6">Heterotrimeric transcription factor composed of three components, NF-YA, NF-YB and NF-YC. NF-YB and NF-YC must interact and dimerize for NF-YA association and DNA binding.</text>
</comment>
<comment type="similarity">
    <text evidence="7">Belongs to the NFYC/HAP5 subunit family.</text>
</comment>
<evidence type="ECO:0000256" key="5">
    <source>
        <dbReference type="ARBA" id="ARBA00023242"/>
    </source>
</evidence>
<dbReference type="Pfam" id="PF00125">
    <property type="entry name" value="Histone"/>
    <property type="match status" value="1"/>
</dbReference>
<dbReference type="CDD" id="cd22908">
    <property type="entry name" value="HFD_NFYC-like"/>
    <property type="match status" value="1"/>
</dbReference>
<dbReference type="PANTHER" id="PTHR10252:SF124">
    <property type="entry name" value="NUCLEAR TRANSCRIPTION FACTOR Y SUBUNIT C-10"/>
    <property type="match status" value="1"/>
</dbReference>
<evidence type="ECO:0000256" key="6">
    <source>
        <dbReference type="ARBA" id="ARBA00025911"/>
    </source>
</evidence>
<reference evidence="11" key="1">
    <citation type="submission" date="2019-03" db="EMBL/GenBank/DDBJ databases">
        <authorList>
            <person name="Mank J."/>
            <person name="Almeida P."/>
        </authorList>
    </citation>
    <scope>NUCLEOTIDE SEQUENCE</scope>
    <source>
        <strain evidence="11">78183</strain>
    </source>
</reference>
<evidence type="ECO:0000256" key="9">
    <source>
        <dbReference type="SAM" id="MobiDB-lite"/>
    </source>
</evidence>
<comment type="subcellular location">
    <subcellularLocation>
        <location evidence="1">Nucleus</location>
    </subcellularLocation>
</comment>
<dbReference type="AlphaFoldDB" id="A0A6N2L5I3"/>
<accession>A0A6N2L5I3</accession>
<evidence type="ECO:0000313" key="11">
    <source>
        <dbReference type="EMBL" id="VFU32547.1"/>
    </source>
</evidence>
<dbReference type="PANTHER" id="PTHR10252">
    <property type="entry name" value="HISTONE-LIKE TRANSCRIPTION FACTOR CCAAT-RELATED"/>
    <property type="match status" value="1"/>
</dbReference>
<organism evidence="11">
    <name type="scientific">Salix viminalis</name>
    <name type="common">Common osier</name>
    <name type="synonym">Basket willow</name>
    <dbReference type="NCBI Taxonomy" id="40686"/>
    <lineage>
        <taxon>Eukaryota</taxon>
        <taxon>Viridiplantae</taxon>
        <taxon>Streptophyta</taxon>
        <taxon>Embryophyta</taxon>
        <taxon>Tracheophyta</taxon>
        <taxon>Spermatophyta</taxon>
        <taxon>Magnoliopsida</taxon>
        <taxon>eudicotyledons</taxon>
        <taxon>Gunneridae</taxon>
        <taxon>Pentapetalae</taxon>
        <taxon>rosids</taxon>
        <taxon>fabids</taxon>
        <taxon>Malpighiales</taxon>
        <taxon>Salicaceae</taxon>
        <taxon>Saliceae</taxon>
        <taxon>Salix</taxon>
    </lineage>
</organism>
<evidence type="ECO:0000256" key="8">
    <source>
        <dbReference type="ARBA" id="ARBA00059992"/>
    </source>
</evidence>
<comment type="function">
    <text evidence="8">Stimulates the transcription of various genes by recognizing and binding to a CCAAT motif in promoters.</text>
</comment>
<keyword evidence="2" id="KW-0805">Transcription regulation</keyword>
<feature type="domain" description="Core Histone H2A/H2B/H3" evidence="10">
    <location>
        <begin position="61"/>
        <end position="133"/>
    </location>
</feature>
<evidence type="ECO:0000256" key="3">
    <source>
        <dbReference type="ARBA" id="ARBA00023125"/>
    </source>
</evidence>
<keyword evidence="5" id="KW-0539">Nucleus</keyword>
<feature type="region of interest" description="Disordered" evidence="9">
    <location>
        <begin position="212"/>
        <end position="239"/>
    </location>
</feature>
<gene>
    <name evidence="11" type="ORF">SVIM_LOCUS143579</name>
</gene>
<dbReference type="InterPro" id="IPR009072">
    <property type="entry name" value="Histone-fold"/>
</dbReference>
<keyword evidence="3" id="KW-0238">DNA-binding</keyword>
<dbReference type="EMBL" id="CAADRP010000813">
    <property type="protein sequence ID" value="VFU32547.1"/>
    <property type="molecule type" value="Genomic_DNA"/>
</dbReference>
<evidence type="ECO:0000259" key="10">
    <source>
        <dbReference type="Pfam" id="PF00125"/>
    </source>
</evidence>
<dbReference type="SUPFAM" id="SSF47113">
    <property type="entry name" value="Histone-fold"/>
    <property type="match status" value="1"/>
</dbReference>
<dbReference type="InterPro" id="IPR007125">
    <property type="entry name" value="H2A/H2B/H3"/>
</dbReference>
<feature type="region of interest" description="Disordered" evidence="9">
    <location>
        <begin position="1"/>
        <end position="32"/>
    </location>
</feature>
<dbReference type="GO" id="GO:0046982">
    <property type="term" value="F:protein heterodimerization activity"/>
    <property type="evidence" value="ECO:0007669"/>
    <property type="project" value="InterPro"/>
</dbReference>
<dbReference type="GO" id="GO:0006355">
    <property type="term" value="P:regulation of DNA-templated transcription"/>
    <property type="evidence" value="ECO:0007669"/>
    <property type="project" value="TreeGrafter"/>
</dbReference>
<evidence type="ECO:0000256" key="2">
    <source>
        <dbReference type="ARBA" id="ARBA00023015"/>
    </source>
</evidence>
<sequence length="239" mass="27513">MDLNQSIEFDQAPADPSPQEDGKARPMNPSMLPHHQITTKERREQNLDQFWNQQLLEIYNSTASKSSHLLPLARIKRVIKSDGEVKMISAETPILFAKACELFILELTLRAWLQTTACKRRTLQRCHISRAVREEGMLRIFLNRVVLCDHDKHKGISGQLCEREVLTFKMPGVNQEDDVATKCLEEMESLHNMQTPFPFFDLKGEVMADRHREEPRQLMIKPPMPSSDFTPGSSSKWAN</sequence>
<dbReference type="GO" id="GO:0005634">
    <property type="term" value="C:nucleus"/>
    <property type="evidence" value="ECO:0007669"/>
    <property type="project" value="UniProtKB-SubCell"/>
</dbReference>
<feature type="compositionally biased region" description="Polar residues" evidence="9">
    <location>
        <begin position="227"/>
        <end position="239"/>
    </location>
</feature>
<evidence type="ECO:0000256" key="7">
    <source>
        <dbReference type="ARBA" id="ARBA00038129"/>
    </source>
</evidence>
<evidence type="ECO:0000256" key="4">
    <source>
        <dbReference type="ARBA" id="ARBA00023163"/>
    </source>
</evidence>
<dbReference type="InterPro" id="IPR050568">
    <property type="entry name" value="Transcr_DNA_Rep_Reg"/>
</dbReference>
<dbReference type="Gene3D" id="1.10.20.10">
    <property type="entry name" value="Histone, subunit A"/>
    <property type="match status" value="1"/>
</dbReference>
<proteinExistence type="inferred from homology"/>
<keyword evidence="4" id="KW-0804">Transcription</keyword>
<evidence type="ECO:0000256" key="1">
    <source>
        <dbReference type="ARBA" id="ARBA00004123"/>
    </source>
</evidence>
<dbReference type="GO" id="GO:0000976">
    <property type="term" value="F:transcription cis-regulatory region binding"/>
    <property type="evidence" value="ECO:0007669"/>
    <property type="project" value="TreeGrafter"/>
</dbReference>